<dbReference type="AlphaFoldDB" id="D0LMQ6"/>
<dbReference type="PROSITE" id="PS50043">
    <property type="entry name" value="HTH_LUXR_2"/>
    <property type="match status" value="1"/>
</dbReference>
<dbReference type="SUPFAM" id="SSF46894">
    <property type="entry name" value="C-terminal effector domain of the bipartite response regulators"/>
    <property type="match status" value="1"/>
</dbReference>
<dbReference type="KEGG" id="hoh:Hoch_6272"/>
<dbReference type="STRING" id="502025.Hoch_6272"/>
<feature type="domain" description="HTH luxR-type" evidence="4">
    <location>
        <begin position="315"/>
        <end position="380"/>
    </location>
</feature>
<dbReference type="eggNOG" id="COG2197">
    <property type="taxonomic scope" value="Bacteria"/>
</dbReference>
<dbReference type="RefSeq" id="WP_012831335.1">
    <property type="nucleotide sequence ID" value="NC_013440.1"/>
</dbReference>
<dbReference type="GO" id="GO:0006355">
    <property type="term" value="P:regulation of DNA-templated transcription"/>
    <property type="evidence" value="ECO:0007669"/>
    <property type="project" value="InterPro"/>
</dbReference>
<dbReference type="CDD" id="cd06170">
    <property type="entry name" value="LuxR_C_like"/>
    <property type="match status" value="1"/>
</dbReference>
<proteinExistence type="predicted"/>
<dbReference type="SMART" id="SM00421">
    <property type="entry name" value="HTH_LUXR"/>
    <property type="match status" value="1"/>
</dbReference>
<keyword evidence="6" id="KW-1185">Reference proteome</keyword>
<evidence type="ECO:0000313" key="5">
    <source>
        <dbReference type="EMBL" id="ACY18743.1"/>
    </source>
</evidence>
<dbReference type="PROSITE" id="PS00622">
    <property type="entry name" value="HTH_LUXR_1"/>
    <property type="match status" value="1"/>
</dbReference>
<sequence>MATRERSFDERISLVAGELQSLRSHGEFIQDLLRLLSDLIPNDLLSYNEMPDVDAEFIGTWDGDALLKASIAEWTPAAAIGGLSVEQQRECAVHYVHEHPGMLRGGRTAYRNSDLIETSVWQRSELYNQLHRPMGIESQLSAHLPALPGRLITLSFNRRRGDFSDTEVHHLQRVAQMLSPRMLDHWSYLSLLRERAHWRHLADDTEDCSYILLSPTWRIRWLSRHAERWLRDYGLAPSRQRLPPPVLAWLEPVRGRRRSMVPPLRLSVAGGTLSFTYLPDDTAGAMIRLHRTRQPAVQAADADADAPQTEVLCRSIVDAFRLTPREAEVALWISRGKSNQDIATILSIRPGTVKKHAERIFMKLGVENRASVVTVVHSAVATPLALALMRTPGN</sequence>
<accession>D0LMQ6</accession>
<dbReference type="Proteomes" id="UP000001880">
    <property type="component" value="Chromosome"/>
</dbReference>
<protein>
    <submittedName>
        <fullName evidence="5">Transcriptional regulator, LuxR family</fullName>
    </submittedName>
</protein>
<gene>
    <name evidence="5" type="ordered locus">Hoch_6272</name>
</gene>
<dbReference type="HOGENOM" id="CLU_741392_0_0_7"/>
<evidence type="ECO:0000313" key="6">
    <source>
        <dbReference type="Proteomes" id="UP000001880"/>
    </source>
</evidence>
<reference evidence="5 6" key="1">
    <citation type="journal article" date="2010" name="Stand. Genomic Sci.">
        <title>Complete genome sequence of Haliangium ochraceum type strain (SMP-2).</title>
        <authorList>
            <consortium name="US DOE Joint Genome Institute (JGI-PGF)"/>
            <person name="Ivanova N."/>
            <person name="Daum C."/>
            <person name="Lang E."/>
            <person name="Abt B."/>
            <person name="Kopitz M."/>
            <person name="Saunders E."/>
            <person name="Lapidus A."/>
            <person name="Lucas S."/>
            <person name="Glavina Del Rio T."/>
            <person name="Nolan M."/>
            <person name="Tice H."/>
            <person name="Copeland A."/>
            <person name="Cheng J.F."/>
            <person name="Chen F."/>
            <person name="Bruce D."/>
            <person name="Goodwin L."/>
            <person name="Pitluck S."/>
            <person name="Mavromatis K."/>
            <person name="Pati A."/>
            <person name="Mikhailova N."/>
            <person name="Chen A."/>
            <person name="Palaniappan K."/>
            <person name="Land M."/>
            <person name="Hauser L."/>
            <person name="Chang Y.J."/>
            <person name="Jeffries C.D."/>
            <person name="Detter J.C."/>
            <person name="Brettin T."/>
            <person name="Rohde M."/>
            <person name="Goker M."/>
            <person name="Bristow J."/>
            <person name="Markowitz V."/>
            <person name="Eisen J.A."/>
            <person name="Hugenholtz P."/>
            <person name="Kyrpides N.C."/>
            <person name="Klenk H.P."/>
        </authorList>
    </citation>
    <scope>NUCLEOTIDE SEQUENCE [LARGE SCALE GENOMIC DNA]</scope>
    <source>
        <strain evidence="6">DSM 14365 / CIP 107738 / JCM 11303 / AJ 13395 / SMP-2</strain>
    </source>
</reference>
<organism evidence="5 6">
    <name type="scientific">Haliangium ochraceum (strain DSM 14365 / JCM 11303 / SMP-2)</name>
    <dbReference type="NCBI Taxonomy" id="502025"/>
    <lineage>
        <taxon>Bacteria</taxon>
        <taxon>Pseudomonadati</taxon>
        <taxon>Myxococcota</taxon>
        <taxon>Polyangia</taxon>
        <taxon>Haliangiales</taxon>
        <taxon>Kofleriaceae</taxon>
        <taxon>Haliangium</taxon>
    </lineage>
</organism>
<dbReference type="Gene3D" id="1.10.10.10">
    <property type="entry name" value="Winged helix-like DNA-binding domain superfamily/Winged helix DNA-binding domain"/>
    <property type="match status" value="1"/>
</dbReference>
<keyword evidence="2" id="KW-0238">DNA-binding</keyword>
<dbReference type="PANTHER" id="PTHR44688:SF16">
    <property type="entry name" value="DNA-BINDING TRANSCRIPTIONAL ACTIVATOR DEVR_DOSR"/>
    <property type="match status" value="1"/>
</dbReference>
<dbReference type="InterPro" id="IPR036388">
    <property type="entry name" value="WH-like_DNA-bd_sf"/>
</dbReference>
<evidence type="ECO:0000256" key="1">
    <source>
        <dbReference type="ARBA" id="ARBA00023015"/>
    </source>
</evidence>
<keyword evidence="3" id="KW-0804">Transcription</keyword>
<dbReference type="Pfam" id="PF00196">
    <property type="entry name" value="GerE"/>
    <property type="match status" value="1"/>
</dbReference>
<evidence type="ECO:0000256" key="3">
    <source>
        <dbReference type="ARBA" id="ARBA00023163"/>
    </source>
</evidence>
<dbReference type="PANTHER" id="PTHR44688">
    <property type="entry name" value="DNA-BINDING TRANSCRIPTIONAL ACTIVATOR DEVR_DOSR"/>
    <property type="match status" value="1"/>
</dbReference>
<evidence type="ECO:0000259" key="4">
    <source>
        <dbReference type="PROSITE" id="PS50043"/>
    </source>
</evidence>
<keyword evidence="1" id="KW-0805">Transcription regulation</keyword>
<dbReference type="InterPro" id="IPR000792">
    <property type="entry name" value="Tscrpt_reg_LuxR_C"/>
</dbReference>
<dbReference type="PRINTS" id="PR00038">
    <property type="entry name" value="HTHLUXR"/>
</dbReference>
<evidence type="ECO:0000256" key="2">
    <source>
        <dbReference type="ARBA" id="ARBA00023125"/>
    </source>
</evidence>
<dbReference type="EMBL" id="CP001804">
    <property type="protein sequence ID" value="ACY18743.1"/>
    <property type="molecule type" value="Genomic_DNA"/>
</dbReference>
<dbReference type="GO" id="GO:0003677">
    <property type="term" value="F:DNA binding"/>
    <property type="evidence" value="ECO:0007669"/>
    <property type="project" value="UniProtKB-KW"/>
</dbReference>
<name>D0LMQ6_HALO1</name>
<dbReference type="InterPro" id="IPR016032">
    <property type="entry name" value="Sig_transdc_resp-reg_C-effctor"/>
</dbReference>